<evidence type="ECO:0000256" key="1">
    <source>
        <dbReference type="ARBA" id="ARBA00004430"/>
    </source>
</evidence>
<evidence type="ECO:0000313" key="14">
    <source>
        <dbReference type="Proteomes" id="UP001178507"/>
    </source>
</evidence>
<comment type="caution">
    <text evidence="13">The sequence shown here is derived from an EMBL/GenBank/DDBJ whole genome shotgun (WGS) entry which is preliminary data.</text>
</comment>
<keyword evidence="6" id="KW-0243">Dynein</keyword>
<evidence type="ECO:0000256" key="9">
    <source>
        <dbReference type="ARBA" id="ARBA00023273"/>
    </source>
</evidence>
<keyword evidence="7" id="KW-0505">Motor protein</keyword>
<dbReference type="GO" id="GO:0005930">
    <property type="term" value="C:axoneme"/>
    <property type="evidence" value="ECO:0007669"/>
    <property type="project" value="UniProtKB-SubCell"/>
</dbReference>
<keyword evidence="4" id="KW-0493">Microtubule</keyword>
<evidence type="ECO:0000256" key="8">
    <source>
        <dbReference type="ARBA" id="ARBA00023212"/>
    </source>
</evidence>
<dbReference type="PANTHER" id="PTHR15454:SF73">
    <property type="entry name" value="DYNEIN AXONEMAL LIGHT CHAIN 1"/>
    <property type="match status" value="1"/>
</dbReference>
<dbReference type="SUPFAM" id="SSF52058">
    <property type="entry name" value="L domain-like"/>
    <property type="match status" value="1"/>
</dbReference>
<evidence type="ECO:0000256" key="5">
    <source>
        <dbReference type="ARBA" id="ARBA00022737"/>
    </source>
</evidence>
<keyword evidence="5" id="KW-0677">Repeat</keyword>
<dbReference type="PROSITE" id="PS51450">
    <property type="entry name" value="LRR"/>
    <property type="match status" value="3"/>
</dbReference>
<keyword evidence="3" id="KW-0433">Leucine-rich repeat</keyword>
<accession>A0AA36NJG8</accession>
<dbReference type="SMART" id="SM00365">
    <property type="entry name" value="LRR_SD22"/>
    <property type="match status" value="4"/>
</dbReference>
<evidence type="ECO:0000256" key="3">
    <source>
        <dbReference type="ARBA" id="ARBA00022614"/>
    </source>
</evidence>
<reference evidence="13" key="1">
    <citation type="submission" date="2023-08" db="EMBL/GenBank/DDBJ databases">
        <authorList>
            <person name="Chen Y."/>
            <person name="Shah S."/>
            <person name="Dougan E. K."/>
            <person name="Thang M."/>
            <person name="Chan C."/>
        </authorList>
    </citation>
    <scope>NUCLEOTIDE SEQUENCE</scope>
</reference>
<dbReference type="Pfam" id="PF12799">
    <property type="entry name" value="LRR_4"/>
    <property type="match status" value="1"/>
</dbReference>
<comment type="similarity">
    <text evidence="10">Belongs to the dynein light chain LC1-type family.</text>
</comment>
<feature type="region of interest" description="Disordered" evidence="12">
    <location>
        <begin position="14"/>
        <end position="53"/>
    </location>
</feature>
<evidence type="ECO:0000256" key="2">
    <source>
        <dbReference type="ARBA" id="ARBA00022490"/>
    </source>
</evidence>
<dbReference type="FunFam" id="3.80.10.10:FF:000049">
    <property type="entry name" value="Dynein light chain 1"/>
    <property type="match status" value="1"/>
</dbReference>
<comment type="subcellular location">
    <subcellularLocation>
        <location evidence="1">Cytoplasm</location>
        <location evidence="1">Cytoskeleton</location>
        <location evidence="1">Cilium axoneme</location>
    </subcellularLocation>
</comment>
<feature type="compositionally biased region" description="Basic and acidic residues" evidence="12">
    <location>
        <begin position="40"/>
        <end position="53"/>
    </location>
</feature>
<evidence type="ECO:0000313" key="13">
    <source>
        <dbReference type="EMBL" id="CAJ1409474.1"/>
    </source>
</evidence>
<name>A0AA36NJG8_9DINO</name>
<keyword evidence="2" id="KW-0963">Cytoplasm</keyword>
<evidence type="ECO:0000256" key="6">
    <source>
        <dbReference type="ARBA" id="ARBA00023017"/>
    </source>
</evidence>
<dbReference type="InterPro" id="IPR001611">
    <property type="entry name" value="Leu-rich_rpt"/>
</dbReference>
<keyword evidence="9" id="KW-0966">Cell projection</keyword>
<evidence type="ECO:0000256" key="10">
    <source>
        <dbReference type="ARBA" id="ARBA00049659"/>
    </source>
</evidence>
<protein>
    <recommendedName>
        <fullName evidence="11">Dynein axonemal light chain 1</fullName>
    </recommendedName>
</protein>
<organism evidence="13 14">
    <name type="scientific">Effrenium voratum</name>
    <dbReference type="NCBI Taxonomy" id="2562239"/>
    <lineage>
        <taxon>Eukaryota</taxon>
        <taxon>Sar</taxon>
        <taxon>Alveolata</taxon>
        <taxon>Dinophyceae</taxon>
        <taxon>Suessiales</taxon>
        <taxon>Symbiodiniaceae</taxon>
        <taxon>Effrenium</taxon>
    </lineage>
</organism>
<evidence type="ECO:0000256" key="7">
    <source>
        <dbReference type="ARBA" id="ARBA00023175"/>
    </source>
</evidence>
<dbReference type="InterPro" id="IPR032675">
    <property type="entry name" value="LRR_dom_sf"/>
</dbReference>
<evidence type="ECO:0000256" key="11">
    <source>
        <dbReference type="ARBA" id="ARBA00049760"/>
    </source>
</evidence>
<gene>
    <name evidence="13" type="ORF">EVOR1521_LOCUS30565</name>
</gene>
<dbReference type="EMBL" id="CAUJNA010003771">
    <property type="protein sequence ID" value="CAJ1409474.1"/>
    <property type="molecule type" value="Genomic_DNA"/>
</dbReference>
<evidence type="ECO:0000256" key="12">
    <source>
        <dbReference type="SAM" id="MobiDB-lite"/>
    </source>
</evidence>
<dbReference type="Gene3D" id="3.80.10.10">
    <property type="entry name" value="Ribonuclease Inhibitor"/>
    <property type="match status" value="1"/>
</dbReference>
<dbReference type="PANTHER" id="PTHR15454">
    <property type="entry name" value="NISCHARIN RELATED"/>
    <property type="match status" value="1"/>
</dbReference>
<dbReference type="InterPro" id="IPR025875">
    <property type="entry name" value="Leu-rich_rpt_4"/>
</dbReference>
<dbReference type="AlphaFoldDB" id="A0AA36NJG8"/>
<sequence length="401" mass="44963">MGRGAYINGRYVANATKGGNKGGGRGRDATGRSVGWAGEDGERKEWQRKPGDEDTELERKFDVDILTPGETRRGYLFNVKTTRHYDEGGRALSGLLLYFFQRDGRTFRCTFLYRPYFFVQTKRSGSGLETMRDILQQRFEQEGVVASIVEKEDLALEDHLVGRKRGLVKLSFQNTEGMNRARMNLFQEMRGKRTPNSPLPCHLPALARAMPGTNCQKAIQLWSEKNAGGNPEEAEVVKLLCMSPPIEKMDSSLNQLVNVRHLSLSTNCIDKMISLPALKNIEILSLGRNLIKKISGLEEIGSTLRELWISYNQISTLDGLAPCVKLTTLFISNNKIKDWPELDKLQANQDLSNLMVFGNPIYEGLTRKQARPKVLEHLPKIATLDGELLTGDDDDGGEEAE</sequence>
<keyword evidence="8" id="KW-0206">Cytoskeleton</keyword>
<proteinExistence type="inferred from homology"/>
<dbReference type="GO" id="GO:0030286">
    <property type="term" value="C:dynein complex"/>
    <property type="evidence" value="ECO:0007669"/>
    <property type="project" value="UniProtKB-KW"/>
</dbReference>
<dbReference type="GO" id="GO:0005874">
    <property type="term" value="C:microtubule"/>
    <property type="evidence" value="ECO:0007669"/>
    <property type="project" value="UniProtKB-KW"/>
</dbReference>
<dbReference type="Proteomes" id="UP001178507">
    <property type="component" value="Unassembled WGS sequence"/>
</dbReference>
<evidence type="ECO:0000256" key="4">
    <source>
        <dbReference type="ARBA" id="ARBA00022701"/>
    </source>
</evidence>
<keyword evidence="14" id="KW-1185">Reference proteome</keyword>